<evidence type="ECO:0000256" key="2">
    <source>
        <dbReference type="ARBA" id="ARBA00023125"/>
    </source>
</evidence>
<dbReference type="InterPro" id="IPR009057">
    <property type="entry name" value="Homeodomain-like_sf"/>
</dbReference>
<evidence type="ECO:0000256" key="4">
    <source>
        <dbReference type="PROSITE-ProRule" id="PRU00335"/>
    </source>
</evidence>
<evidence type="ECO:0000313" key="6">
    <source>
        <dbReference type="EMBL" id="MPY56193.1"/>
    </source>
</evidence>
<dbReference type="EMBL" id="VJZC01000009">
    <property type="protein sequence ID" value="MPY56193.1"/>
    <property type="molecule type" value="Genomic_DNA"/>
</dbReference>
<accession>A0A5N8X9R9</accession>
<name>A0A5N8X9R9_9ACTN</name>
<protein>
    <submittedName>
        <fullName evidence="6">TetR/AcrR family transcriptional regulator</fullName>
    </submittedName>
</protein>
<dbReference type="InterPro" id="IPR050109">
    <property type="entry name" value="HTH-type_TetR-like_transc_reg"/>
</dbReference>
<dbReference type="SUPFAM" id="SSF48498">
    <property type="entry name" value="Tetracyclin repressor-like, C-terminal domain"/>
    <property type="match status" value="1"/>
</dbReference>
<evidence type="ECO:0000259" key="5">
    <source>
        <dbReference type="PROSITE" id="PS50977"/>
    </source>
</evidence>
<keyword evidence="7" id="KW-1185">Reference proteome</keyword>
<sequence>MTRSAGAPNPQVARSRAAALNAGRELLVSGGWDAVTYVTVAERSGVGRTTLYRHWPTIEQFLRDLLLSQCAVSHHSPAGDTREDLIAELDGFRLQLYDPAVVRPMVTIMERASHDPEFAHLGGELYTTCSHTVAQIVQAAQENEEVDGTLDISRAVAELSGPLLFHRLLGREDTTREFVIGLVDDFLRAHRPGTDSG</sequence>
<gene>
    <name evidence="6" type="ORF">FNH08_03080</name>
</gene>
<dbReference type="PROSITE" id="PS50977">
    <property type="entry name" value="HTH_TETR_2"/>
    <property type="match status" value="1"/>
</dbReference>
<dbReference type="RefSeq" id="WP_152769666.1">
    <property type="nucleotide sequence ID" value="NZ_VJZC01000009.1"/>
</dbReference>
<dbReference type="PANTHER" id="PTHR30055:SF148">
    <property type="entry name" value="TETR-FAMILY TRANSCRIPTIONAL REGULATOR"/>
    <property type="match status" value="1"/>
</dbReference>
<dbReference type="GO" id="GO:0003700">
    <property type="term" value="F:DNA-binding transcription factor activity"/>
    <property type="evidence" value="ECO:0007669"/>
    <property type="project" value="TreeGrafter"/>
</dbReference>
<dbReference type="Proteomes" id="UP000400924">
    <property type="component" value="Unassembled WGS sequence"/>
</dbReference>
<evidence type="ECO:0000313" key="7">
    <source>
        <dbReference type="Proteomes" id="UP000400924"/>
    </source>
</evidence>
<dbReference type="Gene3D" id="1.10.357.10">
    <property type="entry name" value="Tetracycline Repressor, domain 2"/>
    <property type="match status" value="1"/>
</dbReference>
<dbReference type="Pfam" id="PF00440">
    <property type="entry name" value="TetR_N"/>
    <property type="match status" value="1"/>
</dbReference>
<keyword evidence="3" id="KW-0804">Transcription</keyword>
<evidence type="ECO:0000256" key="1">
    <source>
        <dbReference type="ARBA" id="ARBA00023015"/>
    </source>
</evidence>
<dbReference type="Gene3D" id="1.10.10.60">
    <property type="entry name" value="Homeodomain-like"/>
    <property type="match status" value="1"/>
</dbReference>
<comment type="caution">
    <text evidence="6">The sequence shown here is derived from an EMBL/GenBank/DDBJ whole genome shotgun (WGS) entry which is preliminary data.</text>
</comment>
<evidence type="ECO:0000256" key="3">
    <source>
        <dbReference type="ARBA" id="ARBA00023163"/>
    </source>
</evidence>
<feature type="DNA-binding region" description="H-T-H motif" evidence="4">
    <location>
        <begin position="36"/>
        <end position="55"/>
    </location>
</feature>
<dbReference type="SUPFAM" id="SSF46689">
    <property type="entry name" value="Homeodomain-like"/>
    <property type="match status" value="1"/>
</dbReference>
<dbReference type="InterPro" id="IPR001647">
    <property type="entry name" value="HTH_TetR"/>
</dbReference>
<dbReference type="Pfam" id="PF16859">
    <property type="entry name" value="TetR_C_11"/>
    <property type="match status" value="1"/>
</dbReference>
<dbReference type="AlphaFoldDB" id="A0A5N8X9R9"/>
<dbReference type="GO" id="GO:0000976">
    <property type="term" value="F:transcription cis-regulatory region binding"/>
    <property type="evidence" value="ECO:0007669"/>
    <property type="project" value="TreeGrafter"/>
</dbReference>
<feature type="domain" description="HTH tetR-type" evidence="5">
    <location>
        <begin position="13"/>
        <end position="73"/>
    </location>
</feature>
<keyword evidence="1" id="KW-0805">Transcription regulation</keyword>
<reference evidence="6 7" key="1">
    <citation type="submission" date="2019-07" db="EMBL/GenBank/DDBJ databases">
        <title>New species of Amycolatopsis and Streptomyces.</title>
        <authorList>
            <person name="Duangmal K."/>
            <person name="Teo W.F.A."/>
            <person name="Lipun K."/>
        </authorList>
    </citation>
    <scope>NUCLEOTIDE SEQUENCE [LARGE SCALE GENOMIC DNA]</scope>
    <source>
        <strain evidence="6 7">NBRC 106415</strain>
    </source>
</reference>
<organism evidence="6 7">
    <name type="scientific">Streptomyces spongiae</name>
    <dbReference type="NCBI Taxonomy" id="565072"/>
    <lineage>
        <taxon>Bacteria</taxon>
        <taxon>Bacillati</taxon>
        <taxon>Actinomycetota</taxon>
        <taxon>Actinomycetes</taxon>
        <taxon>Kitasatosporales</taxon>
        <taxon>Streptomycetaceae</taxon>
        <taxon>Streptomyces</taxon>
    </lineage>
</organism>
<keyword evidence="2 4" id="KW-0238">DNA-binding</keyword>
<dbReference type="OrthoDB" id="9796019at2"/>
<dbReference type="InterPro" id="IPR036271">
    <property type="entry name" value="Tet_transcr_reg_TetR-rel_C_sf"/>
</dbReference>
<dbReference type="InterPro" id="IPR011075">
    <property type="entry name" value="TetR_C"/>
</dbReference>
<dbReference type="PANTHER" id="PTHR30055">
    <property type="entry name" value="HTH-TYPE TRANSCRIPTIONAL REGULATOR RUTR"/>
    <property type="match status" value="1"/>
</dbReference>
<proteinExistence type="predicted"/>